<dbReference type="RefSeq" id="WP_285524118.1">
    <property type="nucleotide sequence ID" value="NZ_JASNGB010000120.1"/>
</dbReference>
<dbReference type="SUPFAM" id="SSF46458">
    <property type="entry name" value="Globin-like"/>
    <property type="match status" value="1"/>
</dbReference>
<dbReference type="InterPro" id="IPR009050">
    <property type="entry name" value="Globin-like_sf"/>
</dbReference>
<evidence type="ECO:0000313" key="6">
    <source>
        <dbReference type="Proteomes" id="UP001302059"/>
    </source>
</evidence>
<gene>
    <name evidence="5" type="ORF">QOL99_11960</name>
</gene>
<keyword evidence="6" id="KW-1185">Reference proteome</keyword>
<organism evidence="5 6">
    <name type="scientific">Deinococcus rhizophilus</name>
    <dbReference type="NCBI Taxonomy" id="3049544"/>
    <lineage>
        <taxon>Bacteria</taxon>
        <taxon>Thermotogati</taxon>
        <taxon>Deinococcota</taxon>
        <taxon>Deinococci</taxon>
        <taxon>Deinococcales</taxon>
        <taxon>Deinococcaceae</taxon>
        <taxon>Deinococcus</taxon>
    </lineage>
</organism>
<evidence type="ECO:0000256" key="3">
    <source>
        <dbReference type="ARBA" id="ARBA00022723"/>
    </source>
</evidence>
<keyword evidence="2" id="KW-0349">Heme</keyword>
<dbReference type="CDD" id="cd08916">
    <property type="entry name" value="TrHb3_P"/>
    <property type="match status" value="1"/>
</dbReference>
<dbReference type="InterPro" id="IPR012292">
    <property type="entry name" value="Globin/Proto"/>
</dbReference>
<evidence type="ECO:0000256" key="1">
    <source>
        <dbReference type="ARBA" id="ARBA00022448"/>
    </source>
</evidence>
<proteinExistence type="predicted"/>
<dbReference type="Pfam" id="PF01152">
    <property type="entry name" value="Bac_globin"/>
    <property type="match status" value="1"/>
</dbReference>
<sequence>MTLALTPEDSLFARVGEDRLRRVLWAFYARVTRDPDLGPVFTRRIGPFPQAGWPLHIARLEGFWRAVTGGPGAYRGQPGPAHSGLGIGPAHFGRWLALWETTLGEELPAAEAAALLRLARRMHPNLERHALAAPPEAPHVQ</sequence>
<dbReference type="Gene3D" id="1.10.490.10">
    <property type="entry name" value="Globins"/>
    <property type="match status" value="1"/>
</dbReference>
<dbReference type="InterPro" id="IPR001486">
    <property type="entry name" value="Hemoglobin_trunc"/>
</dbReference>
<dbReference type="EMBL" id="JASNGB010000120">
    <property type="protein sequence ID" value="MDL2344860.1"/>
    <property type="molecule type" value="Genomic_DNA"/>
</dbReference>
<evidence type="ECO:0000313" key="5">
    <source>
        <dbReference type="EMBL" id="MDL2344860.1"/>
    </source>
</evidence>
<comment type="caution">
    <text evidence="5">The sequence shown here is derived from an EMBL/GenBank/DDBJ whole genome shotgun (WGS) entry which is preliminary data.</text>
</comment>
<evidence type="ECO:0000256" key="2">
    <source>
        <dbReference type="ARBA" id="ARBA00022617"/>
    </source>
</evidence>
<dbReference type="Proteomes" id="UP001302059">
    <property type="component" value="Unassembled WGS sequence"/>
</dbReference>
<keyword evidence="1" id="KW-0813">Transport</keyword>
<keyword evidence="4" id="KW-0408">Iron</keyword>
<evidence type="ECO:0000256" key="4">
    <source>
        <dbReference type="ARBA" id="ARBA00023004"/>
    </source>
</evidence>
<name>A0ABT7JIH1_9DEIO</name>
<accession>A0ABT7JIH1</accession>
<reference evidence="5 6" key="1">
    <citation type="submission" date="2023-05" db="EMBL/GenBank/DDBJ databases">
        <authorList>
            <person name="Gao F."/>
        </authorList>
    </citation>
    <scope>NUCLEOTIDE SEQUENCE [LARGE SCALE GENOMIC DNA]</scope>
    <source>
        <strain evidence="5 6">MIMF12</strain>
    </source>
</reference>
<keyword evidence="3" id="KW-0479">Metal-binding</keyword>
<protein>
    <submittedName>
        <fullName evidence="5">Group III truncated hemoglobin</fullName>
    </submittedName>
</protein>